<gene>
    <name evidence="2" type="ORF">JFP838_pA0317</name>
</gene>
<evidence type="ECO:0000313" key="2">
    <source>
        <dbReference type="EMBL" id="AMN31233.1"/>
    </source>
</evidence>
<feature type="compositionally biased region" description="Basic and acidic residues" evidence="1">
    <location>
        <begin position="142"/>
        <end position="158"/>
    </location>
</feature>
<proteinExistence type="predicted"/>
<sequence length="158" mass="17461">MILRGKNKTAIEFGTGDVAIGSKVSIVGSEVQGLVELSEIEPGLIGRKKISECKSDVDMRFANIESLDVVIHSLAKLRKAMEKEMLRKNECGIAVVIPVEMESDNDCDCEECTCEECPLREEASQEETSQEENSQEETSEEVSTKEVNVDSEEEKTAE</sequence>
<evidence type="ECO:0000256" key="1">
    <source>
        <dbReference type="SAM" id="MobiDB-lite"/>
    </source>
</evidence>
<dbReference type="Proteomes" id="UP000070260">
    <property type="component" value="Plasmid pJFP838A"/>
</dbReference>
<keyword evidence="2" id="KW-0614">Plasmid</keyword>
<organism evidence="2 3">
    <name type="scientific">Clostridium perfringens</name>
    <dbReference type="NCBI Taxonomy" id="1502"/>
    <lineage>
        <taxon>Bacteria</taxon>
        <taxon>Bacillati</taxon>
        <taxon>Bacillota</taxon>
        <taxon>Clostridia</taxon>
        <taxon>Eubacteriales</taxon>
        <taxon>Clostridiaceae</taxon>
        <taxon>Clostridium</taxon>
    </lineage>
</organism>
<dbReference type="EMBL" id="CP013615">
    <property type="protein sequence ID" value="AMN31233.1"/>
    <property type="molecule type" value="Genomic_DNA"/>
</dbReference>
<feature type="compositionally biased region" description="Acidic residues" evidence="1">
    <location>
        <begin position="124"/>
        <end position="140"/>
    </location>
</feature>
<dbReference type="AlphaFoldDB" id="A0A140GRS4"/>
<protein>
    <submittedName>
        <fullName evidence="2">Uncharacterized protein</fullName>
    </submittedName>
</protein>
<accession>A0A140GRS4</accession>
<dbReference type="RefSeq" id="WP_061429821.1">
    <property type="nucleotide sequence ID" value="NZ_CATNZX010000014.1"/>
</dbReference>
<geneLocation type="plasmid" evidence="2 3">
    <name>pJFP838A</name>
</geneLocation>
<reference evidence="2 3" key="1">
    <citation type="journal article" date="2016" name="PLoS ONE">
        <title>Plasmid Characterization and Chromosome Analysis of Two netF+ Clostridium perfringens Isolates Associated with Foal and Canine Necrotizing Enteritis.</title>
        <authorList>
            <person name="Mehdizadeh Gohari I."/>
            <person name="Kropinski A.M."/>
            <person name="Weese S.J."/>
            <person name="Parreira V.R."/>
            <person name="Whitehead A.E."/>
            <person name="Boerlin P."/>
            <person name="Prescott J.F."/>
        </authorList>
    </citation>
    <scope>NUCLEOTIDE SEQUENCE [LARGE SCALE GENOMIC DNA]</scope>
    <source>
        <strain evidence="2 3">JP838</strain>
        <plasmid evidence="3">Plasmid pJFP838A</plasmid>
    </source>
</reference>
<name>A0A140GRS4_CLOPF</name>
<dbReference type="PATRIC" id="fig|1502.177.peg.3526"/>
<feature type="region of interest" description="Disordered" evidence="1">
    <location>
        <begin position="120"/>
        <end position="158"/>
    </location>
</feature>
<evidence type="ECO:0000313" key="3">
    <source>
        <dbReference type="Proteomes" id="UP000070260"/>
    </source>
</evidence>